<dbReference type="EMBL" id="JAINDJ010000008">
    <property type="protein sequence ID" value="KAG9440316.1"/>
    <property type="molecule type" value="Genomic_DNA"/>
</dbReference>
<comment type="caution">
    <text evidence="1">The sequence shown here is derived from an EMBL/GenBank/DDBJ whole genome shotgun (WGS) entry which is preliminary data.</text>
</comment>
<evidence type="ECO:0000313" key="2">
    <source>
        <dbReference type="Proteomes" id="UP000825729"/>
    </source>
</evidence>
<name>A0AAV7DVQ3_ARIFI</name>
<sequence>MGNRKYFSTALRFTLLSVLVLLYLGAILECKTAKATGLLKADKKPKPEICKCAKVTPRLWKCNCTDMNFFSEKQCLNSCHINATTTKPKPDESCKCVKVTPSVWKCNCTDVNFFSEKQCLNSCHNSPPTMKPETYQSCKFANVTDPLLRKRDCTDMNFTNEQECLHSCHNAATIIG</sequence>
<dbReference type="AlphaFoldDB" id="A0AAV7DVQ3"/>
<keyword evidence="2" id="KW-1185">Reference proteome</keyword>
<proteinExistence type="predicted"/>
<reference evidence="1 2" key="1">
    <citation type="submission" date="2021-07" db="EMBL/GenBank/DDBJ databases">
        <title>The Aristolochia fimbriata genome: insights into angiosperm evolution, floral development and chemical biosynthesis.</title>
        <authorList>
            <person name="Jiao Y."/>
        </authorList>
    </citation>
    <scope>NUCLEOTIDE SEQUENCE [LARGE SCALE GENOMIC DNA]</scope>
    <source>
        <strain evidence="1">IBCAS-2021</strain>
        <tissue evidence="1">Leaf</tissue>
    </source>
</reference>
<dbReference type="Proteomes" id="UP000825729">
    <property type="component" value="Unassembled WGS sequence"/>
</dbReference>
<evidence type="ECO:0000313" key="1">
    <source>
        <dbReference type="EMBL" id="KAG9440316.1"/>
    </source>
</evidence>
<protein>
    <submittedName>
        <fullName evidence="1">Uncharacterized protein</fullName>
    </submittedName>
</protein>
<organism evidence="1 2">
    <name type="scientific">Aristolochia fimbriata</name>
    <name type="common">White veined hardy Dutchman's pipe vine</name>
    <dbReference type="NCBI Taxonomy" id="158543"/>
    <lineage>
        <taxon>Eukaryota</taxon>
        <taxon>Viridiplantae</taxon>
        <taxon>Streptophyta</taxon>
        <taxon>Embryophyta</taxon>
        <taxon>Tracheophyta</taxon>
        <taxon>Spermatophyta</taxon>
        <taxon>Magnoliopsida</taxon>
        <taxon>Magnoliidae</taxon>
        <taxon>Piperales</taxon>
        <taxon>Aristolochiaceae</taxon>
        <taxon>Aristolochia</taxon>
    </lineage>
</organism>
<gene>
    <name evidence="1" type="ORF">H6P81_020481</name>
</gene>
<accession>A0AAV7DVQ3</accession>